<evidence type="ECO:0000259" key="5">
    <source>
        <dbReference type="PROSITE" id="PS51352"/>
    </source>
</evidence>
<protein>
    <recommendedName>
        <fullName evidence="5">Thioredoxin domain-containing protein</fullName>
    </recommendedName>
</protein>
<evidence type="ECO:0000256" key="2">
    <source>
        <dbReference type="ARBA" id="ARBA00022748"/>
    </source>
</evidence>
<dbReference type="PANTHER" id="PTHR42852">
    <property type="entry name" value="THIOL:DISULFIDE INTERCHANGE PROTEIN DSBE"/>
    <property type="match status" value="1"/>
</dbReference>
<evidence type="ECO:0000313" key="7">
    <source>
        <dbReference type="Proteomes" id="UP000004913"/>
    </source>
</evidence>
<dbReference type="SUPFAM" id="SSF52833">
    <property type="entry name" value="Thioredoxin-like"/>
    <property type="match status" value="1"/>
</dbReference>
<dbReference type="EMBL" id="ADLV01000015">
    <property type="protein sequence ID" value="EGK02854.1"/>
    <property type="molecule type" value="Genomic_DNA"/>
</dbReference>
<dbReference type="InterPro" id="IPR036249">
    <property type="entry name" value="Thioredoxin-like_sf"/>
</dbReference>
<dbReference type="GO" id="GO:0030313">
    <property type="term" value="C:cell envelope"/>
    <property type="evidence" value="ECO:0007669"/>
    <property type="project" value="UniProtKB-SubCell"/>
</dbReference>
<sequence length="797" mass="91140">MNAMHTMKKILTSILLLFCTIILPAQDIVVERPPFSVRNHGSLEIEKIVLRNDATVFYITGYHMPNNWIKIASDTYIKANGQRYIVKSADGITLDKEEFMNETGQKAFTLTFAPIDKNTSRLDFIEGDCDNCFKTWGIELKSPVLANRIEVPQWVKDAALIKEDNKPLQVPELKDGVAVFKMYALGYRPGMNIKTDIYIHNPVTGISDKLECRFSEDGNYEVKVPLATTMEAYFWMPGLFSKTILLSPGEETSLYIDLQQKACQESRNRVDKCEPAQYIFFTGANAEINNEMNKPQVEQVLGELMSHGNNMDAIYGMSATEYKEYITKSMYEAISKLEAADLTKKAKQYAILKAKYSGMMFFLFGDYSLKSAYRQKHNLNYEDELTGYTEPVFGVEYYSFLKDSPINDPISLYFSDFGNMINSCKYLDRKSFYIIRPTFELLGKYEKFEGLSDDDKEAISQLKEEVYENWSTERVSQTKELNKYNVQKLIDSGKLGVKNLKDANALLELCSDKQSDISSIVESATYLRSTLDGEGLLSDNGIKEWLIIPPLERDSVLSAKIDSFYEKYQDRMMTLNVKVRLEKQKNYLAEILGVDEGIAFDLMTTQTYSHQMEELNPLSKLELQEIAELDNPFYLSYIIKKNDALLVQIEANKNKKGFNVYELPETEDDKILHEIIKPFAGKVVMIDFWATWCGPCRAAMKEFEPTKKSFADKDVVFVYLTDESSPETAWGNMIPNIGGEHYRIKTPQFEYLKKKFGVKGIPSYLILNKKGEQVYFSVGFAGAAVIRNKLNEELAKD</sequence>
<dbReference type="HOGENOM" id="CLU_017885_0_0_10"/>
<proteinExistence type="predicted"/>
<comment type="subcellular location">
    <subcellularLocation>
        <location evidence="1">Cell envelope</location>
    </subcellularLocation>
</comment>
<name>F5IW54_9BACT</name>
<dbReference type="InterPro" id="IPR013766">
    <property type="entry name" value="Thioredoxin_domain"/>
</dbReference>
<comment type="caution">
    <text evidence="6">The sequence shown here is derived from an EMBL/GenBank/DDBJ whole genome shotgun (WGS) entry which is preliminary data.</text>
</comment>
<evidence type="ECO:0000313" key="6">
    <source>
        <dbReference type="EMBL" id="EGK02854.1"/>
    </source>
</evidence>
<accession>F5IW54</accession>
<evidence type="ECO:0000256" key="1">
    <source>
        <dbReference type="ARBA" id="ARBA00004196"/>
    </source>
</evidence>
<dbReference type="InterPro" id="IPR050553">
    <property type="entry name" value="Thioredoxin_ResA/DsbE_sf"/>
</dbReference>
<keyword evidence="4" id="KW-0676">Redox-active center</keyword>
<dbReference type="GO" id="GO:0017004">
    <property type="term" value="P:cytochrome complex assembly"/>
    <property type="evidence" value="ECO:0007669"/>
    <property type="project" value="UniProtKB-KW"/>
</dbReference>
<evidence type="ECO:0000256" key="3">
    <source>
        <dbReference type="ARBA" id="ARBA00023157"/>
    </source>
</evidence>
<dbReference type="STRING" id="742766.HMPREF9455_01104"/>
<gene>
    <name evidence="6" type="ORF">HMPREF9455_01104</name>
</gene>
<dbReference type="Pfam" id="PF13905">
    <property type="entry name" value="Thioredoxin_8"/>
    <property type="match status" value="1"/>
</dbReference>
<organism evidence="6 7">
    <name type="scientific">Dysgonomonas gadei ATCC BAA-286</name>
    <dbReference type="NCBI Taxonomy" id="742766"/>
    <lineage>
        <taxon>Bacteria</taxon>
        <taxon>Pseudomonadati</taxon>
        <taxon>Bacteroidota</taxon>
        <taxon>Bacteroidia</taxon>
        <taxon>Bacteroidales</taxon>
        <taxon>Dysgonomonadaceae</taxon>
        <taxon>Dysgonomonas</taxon>
    </lineage>
</organism>
<dbReference type="PANTHER" id="PTHR42852:SF6">
    <property type="entry name" value="THIOL:DISULFIDE INTERCHANGE PROTEIN DSBE"/>
    <property type="match status" value="1"/>
</dbReference>
<dbReference type="CDD" id="cd02966">
    <property type="entry name" value="TlpA_like_family"/>
    <property type="match status" value="1"/>
</dbReference>
<keyword evidence="2" id="KW-0201">Cytochrome c-type biogenesis</keyword>
<dbReference type="AlphaFoldDB" id="F5IW54"/>
<dbReference type="InterPro" id="IPR012336">
    <property type="entry name" value="Thioredoxin-like_fold"/>
</dbReference>
<dbReference type="PROSITE" id="PS51352">
    <property type="entry name" value="THIOREDOXIN_2"/>
    <property type="match status" value="1"/>
</dbReference>
<reference evidence="6 7" key="1">
    <citation type="submission" date="2011-04" db="EMBL/GenBank/DDBJ databases">
        <title>The Genome Sequence of Dysgonomonas gadei ATCC BAA-286.</title>
        <authorList>
            <consortium name="The Broad Institute Genome Sequencing Platform"/>
            <person name="Earl A."/>
            <person name="Ward D."/>
            <person name="Feldgarden M."/>
            <person name="Gevers D."/>
            <person name="Pudlo N."/>
            <person name="Martens E."/>
            <person name="Allen-Vercoe E."/>
            <person name="Young S.K."/>
            <person name="Zeng Q."/>
            <person name="Gargeya S."/>
            <person name="Fitzgerald M."/>
            <person name="Haas B."/>
            <person name="Abouelleil A."/>
            <person name="Alvarado L."/>
            <person name="Arachchi H.M."/>
            <person name="Berlin A."/>
            <person name="Brown A."/>
            <person name="Chapman S.B."/>
            <person name="Chen Z."/>
            <person name="Dunbar C."/>
            <person name="Freedman E."/>
            <person name="Gearin G."/>
            <person name="Gellesch M."/>
            <person name="Goldberg J."/>
            <person name="Griggs A."/>
            <person name="Gujja S."/>
            <person name="Heiman D."/>
            <person name="Howarth C."/>
            <person name="Larson L."/>
            <person name="Lui A."/>
            <person name="MacDonald P.J.P."/>
            <person name="Mehta T."/>
            <person name="Montmayeur A."/>
            <person name="Murphy C."/>
            <person name="Neiman D."/>
            <person name="Pearson M."/>
            <person name="Priest M."/>
            <person name="Roberts A."/>
            <person name="Saif S."/>
            <person name="Shea T."/>
            <person name="Shenoy N."/>
            <person name="Sisk P."/>
            <person name="Stolte C."/>
            <person name="Sykes S."/>
            <person name="Yandava C."/>
            <person name="Wortman J."/>
            <person name="Nusbaum C."/>
            <person name="Birren B."/>
        </authorList>
    </citation>
    <scope>NUCLEOTIDE SEQUENCE [LARGE SCALE GENOMIC DNA]</scope>
    <source>
        <strain evidence="6 7">ATCC BAA-286</strain>
    </source>
</reference>
<dbReference type="eggNOG" id="COG0526">
    <property type="taxonomic scope" value="Bacteria"/>
</dbReference>
<keyword evidence="7" id="KW-1185">Reference proteome</keyword>
<keyword evidence="3" id="KW-1015">Disulfide bond</keyword>
<feature type="domain" description="Thioredoxin" evidence="5">
    <location>
        <begin position="652"/>
        <end position="795"/>
    </location>
</feature>
<evidence type="ECO:0000256" key="4">
    <source>
        <dbReference type="ARBA" id="ARBA00023284"/>
    </source>
</evidence>
<dbReference type="Proteomes" id="UP000004913">
    <property type="component" value="Unassembled WGS sequence"/>
</dbReference>
<dbReference type="Gene3D" id="3.40.30.10">
    <property type="entry name" value="Glutaredoxin"/>
    <property type="match status" value="1"/>
</dbReference>